<dbReference type="EMBL" id="BEZZ01000052">
    <property type="protein sequence ID" value="GCC24264.1"/>
    <property type="molecule type" value="Genomic_DNA"/>
</dbReference>
<organism evidence="1 2">
    <name type="scientific">Chiloscyllium punctatum</name>
    <name type="common">Brownbanded bambooshark</name>
    <name type="synonym">Hemiscyllium punctatum</name>
    <dbReference type="NCBI Taxonomy" id="137246"/>
    <lineage>
        <taxon>Eukaryota</taxon>
        <taxon>Metazoa</taxon>
        <taxon>Chordata</taxon>
        <taxon>Craniata</taxon>
        <taxon>Vertebrata</taxon>
        <taxon>Chondrichthyes</taxon>
        <taxon>Elasmobranchii</taxon>
        <taxon>Galeomorphii</taxon>
        <taxon>Galeoidea</taxon>
        <taxon>Orectolobiformes</taxon>
        <taxon>Hemiscylliidae</taxon>
        <taxon>Chiloscyllium</taxon>
    </lineage>
</organism>
<dbReference type="Proteomes" id="UP000287033">
    <property type="component" value="Unassembled WGS sequence"/>
</dbReference>
<dbReference type="STRING" id="137246.A0A401S1I9"/>
<dbReference type="OrthoDB" id="8944631at2759"/>
<dbReference type="OMA" id="MHIIPRT"/>
<evidence type="ECO:0000313" key="2">
    <source>
        <dbReference type="Proteomes" id="UP000287033"/>
    </source>
</evidence>
<evidence type="ECO:0008006" key="3">
    <source>
        <dbReference type="Google" id="ProtNLM"/>
    </source>
</evidence>
<dbReference type="AlphaFoldDB" id="A0A401S1I9"/>
<accession>A0A401S1I9</accession>
<evidence type="ECO:0000313" key="1">
    <source>
        <dbReference type="EMBL" id="GCC24264.1"/>
    </source>
</evidence>
<comment type="caution">
    <text evidence="1">The sequence shown here is derived from an EMBL/GenBank/DDBJ whole genome shotgun (WGS) entry which is preliminary data.</text>
</comment>
<name>A0A401S1I9_CHIPU</name>
<protein>
    <recommendedName>
        <fullName evidence="3">Reverse transcriptase domain-containing protein</fullName>
    </recommendedName>
</protein>
<proteinExistence type="predicted"/>
<keyword evidence="2" id="KW-1185">Reference proteome</keyword>
<reference evidence="1 2" key="1">
    <citation type="journal article" date="2018" name="Nat. Ecol. Evol.">
        <title>Shark genomes provide insights into elasmobranch evolution and the origin of vertebrates.</title>
        <authorList>
            <person name="Hara Y"/>
            <person name="Yamaguchi K"/>
            <person name="Onimaru K"/>
            <person name="Kadota M"/>
            <person name="Koyanagi M"/>
            <person name="Keeley SD"/>
            <person name="Tatsumi K"/>
            <person name="Tanaka K"/>
            <person name="Motone F"/>
            <person name="Kageyama Y"/>
            <person name="Nozu R"/>
            <person name="Adachi N"/>
            <person name="Nishimura O"/>
            <person name="Nakagawa R"/>
            <person name="Tanegashima C"/>
            <person name="Kiyatake I"/>
            <person name="Matsumoto R"/>
            <person name="Murakumo K"/>
            <person name="Nishida K"/>
            <person name="Terakita A"/>
            <person name="Kuratani S"/>
            <person name="Sato K"/>
            <person name="Hyodo S Kuraku.S."/>
        </authorList>
    </citation>
    <scope>NUCLEOTIDE SEQUENCE [LARGE SCALE GENOMIC DNA]</scope>
</reference>
<gene>
    <name evidence="1" type="ORF">chiPu_0002664</name>
</gene>
<sequence length="253" mass="28535">MPLGGRRVNCFVDDIALLSDSHTGMARNLKLLQAYCDHTGLSINTAKGFHFTFKRKTFLYNHFANWKLRDESIAYIPPGDTEKYLGACIDPWAVVAEGEWEEKLKSWIRGIQAASLRPRQRLEILKIHVIPRLYFHLILTEALQATLIKLDQIIRNTTKEFLRLPPHTADGVLYTSNRNGGLGIPKLNVQIPSAIVHKCEALDMSSDVVIRASFQHKGESNTETVVGLRELKVLKEIENFQPSSRSSGEGEIT</sequence>